<organism evidence="7">
    <name type="scientific">uncultured Chloroflexia bacterium</name>
    <dbReference type="NCBI Taxonomy" id="1672391"/>
    <lineage>
        <taxon>Bacteria</taxon>
        <taxon>Bacillati</taxon>
        <taxon>Chloroflexota</taxon>
        <taxon>Chloroflexia</taxon>
        <taxon>environmental samples</taxon>
    </lineage>
</organism>
<dbReference type="Pfam" id="PF00698">
    <property type="entry name" value="Acyl_transf_1"/>
    <property type="match status" value="1"/>
</dbReference>
<evidence type="ECO:0000256" key="4">
    <source>
        <dbReference type="PIRNR" id="PIRNR000446"/>
    </source>
</evidence>
<reference evidence="7" key="1">
    <citation type="submission" date="2020-02" db="EMBL/GenBank/DDBJ databases">
        <authorList>
            <person name="Meier V. D."/>
        </authorList>
    </citation>
    <scope>NUCLEOTIDE SEQUENCE</scope>
    <source>
        <strain evidence="7">AVDCRST_MAG93</strain>
    </source>
</reference>
<dbReference type="InterPro" id="IPR014043">
    <property type="entry name" value="Acyl_transferase_dom"/>
</dbReference>
<dbReference type="GO" id="GO:0006633">
    <property type="term" value="P:fatty acid biosynthetic process"/>
    <property type="evidence" value="ECO:0007669"/>
    <property type="project" value="TreeGrafter"/>
</dbReference>
<dbReference type="EMBL" id="CADCTR010002681">
    <property type="protein sequence ID" value="CAA9365923.1"/>
    <property type="molecule type" value="Genomic_DNA"/>
</dbReference>
<dbReference type="InterPro" id="IPR016036">
    <property type="entry name" value="Malonyl_transacylase_ACP-bd"/>
</dbReference>
<dbReference type="NCBIfam" id="TIGR00128">
    <property type="entry name" value="fabD"/>
    <property type="match status" value="1"/>
</dbReference>
<protein>
    <recommendedName>
        <fullName evidence="4">Malonyl CoA-acyl carrier protein transacylase</fullName>
        <ecNumber evidence="4">2.3.1.39</ecNumber>
    </recommendedName>
</protein>
<dbReference type="Gene3D" id="3.40.366.10">
    <property type="entry name" value="Malonyl-Coenzyme A Acyl Carrier Protein, domain 2"/>
    <property type="match status" value="1"/>
</dbReference>
<dbReference type="FunFam" id="3.30.70.250:FF:000001">
    <property type="entry name" value="Malonyl CoA-acyl carrier protein transacylase"/>
    <property type="match status" value="1"/>
</dbReference>
<keyword evidence="1 4" id="KW-0808">Transferase</keyword>
<evidence type="ECO:0000256" key="5">
    <source>
        <dbReference type="PIRSR" id="PIRSR000446-1"/>
    </source>
</evidence>
<sequence>MSDAWIFPGQGSQVVGMGKDLYEQFPSARAIFDEADAILGFGLAQLCFEGPGEVLTATENAQPALLTASVALLAALGWSPQASETPELPDPRFVAGHSLGEYSALVAARALSFPTALRLVRRRGELMAEAREGTMAAIIGMNLEALNAVCAEAQAEGPVVVANENAPGQLVISGANAAVARAGELAKVAGASRVIPLKVSAAFHSPLMQNAANGLRPTIEAAAINSASLPVIANVGAQPIDAPAQIRDELVAQITAPVRWIASVEYMVAAGADRFIEIGPGAVLAGMIKRISPAAERRNIAQASDVIGKEFFYAHRSA</sequence>
<dbReference type="PANTHER" id="PTHR42681">
    <property type="entry name" value="MALONYL-COA-ACYL CARRIER PROTEIN TRANSACYLASE, MITOCHONDRIAL"/>
    <property type="match status" value="1"/>
</dbReference>
<feature type="domain" description="Malonyl-CoA:ACP transacylase (MAT)" evidence="6">
    <location>
        <begin position="6"/>
        <end position="309"/>
    </location>
</feature>
<feature type="active site" evidence="5">
    <location>
        <position position="204"/>
    </location>
</feature>
<proteinExistence type="inferred from homology"/>
<dbReference type="InterPro" id="IPR050858">
    <property type="entry name" value="Mal-CoA-ACP_Trans/PKS_FabD"/>
</dbReference>
<dbReference type="GO" id="GO:0005829">
    <property type="term" value="C:cytosol"/>
    <property type="evidence" value="ECO:0007669"/>
    <property type="project" value="TreeGrafter"/>
</dbReference>
<comment type="similarity">
    <text evidence="4">Belongs to the fabD family.</text>
</comment>
<evidence type="ECO:0000259" key="6">
    <source>
        <dbReference type="SMART" id="SM00827"/>
    </source>
</evidence>
<dbReference type="PIRSF" id="PIRSF000446">
    <property type="entry name" value="Mct"/>
    <property type="match status" value="1"/>
</dbReference>
<dbReference type="AlphaFoldDB" id="A0A6J4MSJ5"/>
<gene>
    <name evidence="7" type="ORF">AVDCRST_MAG93-7977</name>
</gene>
<accession>A0A6J4MSJ5</accession>
<dbReference type="InterPro" id="IPR001227">
    <property type="entry name" value="Ac_transferase_dom_sf"/>
</dbReference>
<dbReference type="SMART" id="SM00827">
    <property type="entry name" value="PKS_AT"/>
    <property type="match status" value="1"/>
</dbReference>
<dbReference type="EC" id="2.3.1.39" evidence="4"/>
<evidence type="ECO:0000256" key="2">
    <source>
        <dbReference type="ARBA" id="ARBA00023315"/>
    </source>
</evidence>
<dbReference type="InterPro" id="IPR004410">
    <property type="entry name" value="Malonyl_CoA-ACP_transAc_FabD"/>
</dbReference>
<feature type="active site" evidence="5">
    <location>
        <position position="98"/>
    </location>
</feature>
<dbReference type="SUPFAM" id="SSF55048">
    <property type="entry name" value="Probable ACP-binding domain of malonyl-CoA ACP transacylase"/>
    <property type="match status" value="1"/>
</dbReference>
<dbReference type="SUPFAM" id="SSF52151">
    <property type="entry name" value="FabD/lysophospholipase-like"/>
    <property type="match status" value="1"/>
</dbReference>
<evidence type="ECO:0000256" key="3">
    <source>
        <dbReference type="ARBA" id="ARBA00048462"/>
    </source>
</evidence>
<evidence type="ECO:0000256" key="1">
    <source>
        <dbReference type="ARBA" id="ARBA00022679"/>
    </source>
</evidence>
<dbReference type="InterPro" id="IPR016035">
    <property type="entry name" value="Acyl_Trfase/lysoPLipase"/>
</dbReference>
<dbReference type="InterPro" id="IPR024925">
    <property type="entry name" value="Malonyl_CoA-ACP_transAc"/>
</dbReference>
<evidence type="ECO:0000313" key="7">
    <source>
        <dbReference type="EMBL" id="CAA9365923.1"/>
    </source>
</evidence>
<dbReference type="PANTHER" id="PTHR42681:SF1">
    <property type="entry name" value="MALONYL-COA-ACYL CARRIER PROTEIN TRANSACYLASE, MITOCHONDRIAL"/>
    <property type="match status" value="1"/>
</dbReference>
<comment type="catalytic activity">
    <reaction evidence="3 4">
        <text>holo-[ACP] + malonyl-CoA = malonyl-[ACP] + CoA</text>
        <dbReference type="Rhea" id="RHEA:41792"/>
        <dbReference type="Rhea" id="RHEA-COMP:9623"/>
        <dbReference type="Rhea" id="RHEA-COMP:9685"/>
        <dbReference type="ChEBI" id="CHEBI:57287"/>
        <dbReference type="ChEBI" id="CHEBI:57384"/>
        <dbReference type="ChEBI" id="CHEBI:64479"/>
        <dbReference type="ChEBI" id="CHEBI:78449"/>
        <dbReference type="EC" id="2.3.1.39"/>
    </reaction>
</comment>
<dbReference type="GO" id="GO:0004314">
    <property type="term" value="F:[acyl-carrier-protein] S-malonyltransferase activity"/>
    <property type="evidence" value="ECO:0007669"/>
    <property type="project" value="UniProtKB-EC"/>
</dbReference>
<name>A0A6J4MSJ5_9CHLR</name>
<keyword evidence="2 4" id="KW-0012">Acyltransferase</keyword>
<dbReference type="Gene3D" id="3.30.70.250">
    <property type="entry name" value="Malonyl-CoA ACP transacylase, ACP-binding"/>
    <property type="match status" value="1"/>
</dbReference>